<dbReference type="PANTHER" id="PTHR43690:SF18">
    <property type="entry name" value="INSULIN-DEGRADING ENZYME-RELATED"/>
    <property type="match status" value="1"/>
</dbReference>
<feature type="domain" description="Peptidase M16 middle/third" evidence="15">
    <location>
        <begin position="366"/>
        <end position="641"/>
    </location>
</feature>
<evidence type="ECO:0000256" key="5">
    <source>
        <dbReference type="ARBA" id="ARBA00022670"/>
    </source>
</evidence>
<accession>A0ABT5L3Z2</accession>
<organism evidence="17 18">
    <name type="scientific">Alteromonas gilva</name>
    <dbReference type="NCBI Taxonomy" id="2987522"/>
    <lineage>
        <taxon>Bacteria</taxon>
        <taxon>Pseudomonadati</taxon>
        <taxon>Pseudomonadota</taxon>
        <taxon>Gammaproteobacteria</taxon>
        <taxon>Alteromonadales</taxon>
        <taxon>Alteromonadaceae</taxon>
        <taxon>Alteromonas/Salinimonas group</taxon>
        <taxon>Alteromonas</taxon>
    </lineage>
</organism>
<protein>
    <recommendedName>
        <fullName evidence="4">Protease 3</fullName>
        <ecNumber evidence="3">3.4.24.55</ecNumber>
    </recommendedName>
    <alternativeName>
        <fullName evidence="12">Pitrilysin</fullName>
    </alternativeName>
    <alternativeName>
        <fullName evidence="11">Protease III</fullName>
    </alternativeName>
    <alternativeName>
        <fullName evidence="10">Protease pi</fullName>
    </alternativeName>
</protein>
<evidence type="ECO:0000259" key="13">
    <source>
        <dbReference type="Pfam" id="PF00675"/>
    </source>
</evidence>
<comment type="caution">
    <text evidence="17">The sequence shown here is derived from an EMBL/GenBank/DDBJ whole genome shotgun (WGS) entry which is preliminary data.</text>
</comment>
<evidence type="ECO:0000256" key="2">
    <source>
        <dbReference type="ARBA" id="ARBA00007261"/>
    </source>
</evidence>
<feature type="domain" description="Coenzyme PQQ synthesis protein F-like C-terminal lobe" evidence="16">
    <location>
        <begin position="740"/>
        <end position="838"/>
    </location>
</feature>
<evidence type="ECO:0000256" key="3">
    <source>
        <dbReference type="ARBA" id="ARBA00012449"/>
    </source>
</evidence>
<comment type="function">
    <text evidence="1">Endopeptidase that degrades small peptides of less than 7 kDa, such as glucagon and insulin.</text>
</comment>
<dbReference type="InterPro" id="IPR054734">
    <property type="entry name" value="PqqF-like_C_4"/>
</dbReference>
<evidence type="ECO:0000259" key="15">
    <source>
        <dbReference type="Pfam" id="PF16187"/>
    </source>
</evidence>
<name>A0ABT5L3Z2_9ALTE</name>
<dbReference type="SUPFAM" id="SSF63411">
    <property type="entry name" value="LuxS/MPP-like metallohydrolase"/>
    <property type="match status" value="4"/>
</dbReference>
<keyword evidence="7" id="KW-0378">Hydrolase</keyword>
<dbReference type="EC" id="3.4.24.55" evidence="3"/>
<dbReference type="Gene3D" id="3.30.830.10">
    <property type="entry name" value="Metalloenzyme, LuxS/M16 peptidase-like"/>
    <property type="match status" value="4"/>
</dbReference>
<evidence type="ECO:0000256" key="9">
    <source>
        <dbReference type="ARBA" id="ARBA00023049"/>
    </source>
</evidence>
<evidence type="ECO:0000313" key="17">
    <source>
        <dbReference type="EMBL" id="MDC8831572.1"/>
    </source>
</evidence>
<dbReference type="RefSeq" id="WP_273640964.1">
    <property type="nucleotide sequence ID" value="NZ_JAQQXP010000001.1"/>
</dbReference>
<proteinExistence type="inferred from homology"/>
<keyword evidence="6" id="KW-0479">Metal-binding</keyword>
<dbReference type="InterPro" id="IPR007863">
    <property type="entry name" value="Peptidase_M16_C"/>
</dbReference>
<dbReference type="Pfam" id="PF05193">
    <property type="entry name" value="Peptidase_M16_C"/>
    <property type="match status" value="1"/>
</dbReference>
<dbReference type="Pfam" id="PF22456">
    <property type="entry name" value="PqqF-like_C_4"/>
    <property type="match status" value="1"/>
</dbReference>
<evidence type="ECO:0000256" key="1">
    <source>
        <dbReference type="ARBA" id="ARBA00002184"/>
    </source>
</evidence>
<dbReference type="InterPro" id="IPR011249">
    <property type="entry name" value="Metalloenz_LuxS/M16"/>
</dbReference>
<keyword evidence="9" id="KW-0482">Metalloprotease</keyword>
<dbReference type="InterPro" id="IPR011765">
    <property type="entry name" value="Pept_M16_N"/>
</dbReference>
<dbReference type="EMBL" id="JAQQXP010000001">
    <property type="protein sequence ID" value="MDC8831572.1"/>
    <property type="molecule type" value="Genomic_DNA"/>
</dbReference>
<evidence type="ECO:0000259" key="16">
    <source>
        <dbReference type="Pfam" id="PF22456"/>
    </source>
</evidence>
<keyword evidence="8" id="KW-0862">Zinc</keyword>
<keyword evidence="18" id="KW-1185">Reference proteome</keyword>
<dbReference type="InterPro" id="IPR050626">
    <property type="entry name" value="Peptidase_M16"/>
</dbReference>
<evidence type="ECO:0000256" key="4">
    <source>
        <dbReference type="ARBA" id="ARBA00017565"/>
    </source>
</evidence>
<evidence type="ECO:0000256" key="7">
    <source>
        <dbReference type="ARBA" id="ARBA00022801"/>
    </source>
</evidence>
<reference evidence="17 18" key="1">
    <citation type="submission" date="2022-10" db="EMBL/GenBank/DDBJ databases">
        <title>Alteromonas sp. chi3 Genome sequencing.</title>
        <authorList>
            <person name="Park S."/>
        </authorList>
    </citation>
    <scope>NUCLEOTIDE SEQUENCE [LARGE SCALE GENOMIC DNA]</scope>
    <source>
        <strain evidence="18">chi3</strain>
    </source>
</reference>
<dbReference type="PANTHER" id="PTHR43690">
    <property type="entry name" value="NARDILYSIN"/>
    <property type="match status" value="1"/>
</dbReference>
<evidence type="ECO:0000313" key="18">
    <source>
        <dbReference type="Proteomes" id="UP001218788"/>
    </source>
</evidence>
<evidence type="ECO:0000256" key="10">
    <source>
        <dbReference type="ARBA" id="ARBA00029597"/>
    </source>
</evidence>
<dbReference type="Pfam" id="PF00675">
    <property type="entry name" value="Peptidase_M16"/>
    <property type="match status" value="1"/>
</dbReference>
<feature type="domain" description="Peptidase M16 C-terminal" evidence="14">
    <location>
        <begin position="184"/>
        <end position="344"/>
    </location>
</feature>
<comment type="similarity">
    <text evidence="2">Belongs to the peptidase M16 family.</text>
</comment>
<evidence type="ECO:0000259" key="14">
    <source>
        <dbReference type="Pfam" id="PF05193"/>
    </source>
</evidence>
<evidence type="ECO:0000256" key="8">
    <source>
        <dbReference type="ARBA" id="ARBA00022833"/>
    </source>
</evidence>
<dbReference type="InterPro" id="IPR032632">
    <property type="entry name" value="Peptidase_M16_M"/>
</dbReference>
<keyword evidence="5" id="KW-0645">Protease</keyword>
<feature type="domain" description="Peptidase M16 N-terminal" evidence="13">
    <location>
        <begin position="20"/>
        <end position="152"/>
    </location>
</feature>
<dbReference type="Pfam" id="PF16187">
    <property type="entry name" value="Peptidase_M16_M"/>
    <property type="match status" value="1"/>
</dbReference>
<gene>
    <name evidence="17" type="ORF">OIK42_12460</name>
</gene>
<evidence type="ECO:0000256" key="6">
    <source>
        <dbReference type="ARBA" id="ARBA00022723"/>
    </source>
</evidence>
<evidence type="ECO:0000256" key="11">
    <source>
        <dbReference type="ARBA" id="ARBA00031184"/>
    </source>
</evidence>
<sequence length="915" mass="102756">MNIIQDLNSTESLVLDNGLRVLVIHKPDIDSCCVSVSVKAGHFFDPQECPGLAHLLEHMLFMGNKHHPKPNGVNELVEQAGGAINAWTGTEFTNYHFQAQAQALPQLLPAFAAMLYAPLFETAKIAAEIRSIDAEFKYKRKDDLRRLYQIHKETANPDHPFTKFSVGNEEIFSRFSLAELQTLLRQFHTGHYCAKNLTMCIYSPFSAAQVAAWLTDSFGQISPGEAATIDLPALYTTEQLGVQINIKPLQAARRLIVTFALPALQLEIDTKPLDFISHVLGDEGSGSLFAYLKAKGWVTNLIAGSGIEGQTFKDFNINLQLTESGLNYQDDIVNAIFYALQLLLSACDETWRLQEKAKLNQLARQYDDSHKPLQAISDLAELHQYFDWQDIASACQREALTQQSLAQALTHFTPQNLRLKVIAPEIQTNKQCAYYDAEYAMQPISEAKLVSWQQPRPVKAIYLPPANPFIGDSYSLSKPEQKFALPQPVVATKGMDFWFCQDHQFALPKGDIFVSFDVPALAQNIHQVAAKRLWLAAVNDYLQGQFYRAEIAGLHYRIYGHQGGFSLHTRGFSAQQGQLVNRLIAAIGDFSPDPQTFHQVQQVQCQSLHNSLLNKPINRLFSRLSVLIQRNTHAPIDMLDAVAQCQFDDIKVVRDRAFDYYHIDGLIHGNWSSGAANRIIESIRAQTPSAIAPPLPRPVANLPLGKTLYHEVVCEHDDAAIVLFLQAPSNDVWDVAMCMVLEQMLAGAFFNTLRTEKQLGYIVGTGYVTHNQHPGIAFYIQSPNNSPQVLLEHITAFLHQQTSEKPFYENYWPHIQRNLLKQLQDADLNQSMRSQRIWQSLGANDPTLNHNLMIASTIETMQFTDIERYANDMSINQSFKQLVLSAPGKFPSISASPEASIANIADFKSKVEFYL</sequence>
<evidence type="ECO:0000256" key="12">
    <source>
        <dbReference type="ARBA" id="ARBA00033450"/>
    </source>
</evidence>
<dbReference type="Proteomes" id="UP001218788">
    <property type="component" value="Unassembled WGS sequence"/>
</dbReference>